<gene>
    <name evidence="3" type="ORF">V1264_016865</name>
</gene>
<protein>
    <submittedName>
        <fullName evidence="3">Uncharacterized protein</fullName>
    </submittedName>
</protein>
<keyword evidence="4" id="KW-1185">Reference proteome</keyword>
<proteinExistence type="predicted"/>
<dbReference type="EMBL" id="JBAMIC010000007">
    <property type="protein sequence ID" value="KAK7105498.1"/>
    <property type="molecule type" value="Genomic_DNA"/>
</dbReference>
<keyword evidence="1" id="KW-0812">Transmembrane</keyword>
<evidence type="ECO:0000256" key="1">
    <source>
        <dbReference type="SAM" id="Phobius"/>
    </source>
</evidence>
<evidence type="ECO:0000256" key="2">
    <source>
        <dbReference type="SAM" id="SignalP"/>
    </source>
</evidence>
<dbReference type="AlphaFoldDB" id="A0AAN9GDZ6"/>
<evidence type="ECO:0000313" key="4">
    <source>
        <dbReference type="Proteomes" id="UP001374579"/>
    </source>
</evidence>
<dbReference type="Proteomes" id="UP001374579">
    <property type="component" value="Unassembled WGS sequence"/>
</dbReference>
<accession>A0AAN9GDZ6</accession>
<organism evidence="3 4">
    <name type="scientific">Littorina saxatilis</name>
    <dbReference type="NCBI Taxonomy" id="31220"/>
    <lineage>
        <taxon>Eukaryota</taxon>
        <taxon>Metazoa</taxon>
        <taxon>Spiralia</taxon>
        <taxon>Lophotrochozoa</taxon>
        <taxon>Mollusca</taxon>
        <taxon>Gastropoda</taxon>
        <taxon>Caenogastropoda</taxon>
        <taxon>Littorinimorpha</taxon>
        <taxon>Littorinoidea</taxon>
        <taxon>Littorinidae</taxon>
        <taxon>Littorina</taxon>
    </lineage>
</organism>
<keyword evidence="1" id="KW-1133">Transmembrane helix</keyword>
<reference evidence="3 4" key="1">
    <citation type="submission" date="2024-02" db="EMBL/GenBank/DDBJ databases">
        <title>Chromosome-scale genome assembly of the rough periwinkle Littorina saxatilis.</title>
        <authorList>
            <person name="De Jode A."/>
            <person name="Faria R."/>
            <person name="Formenti G."/>
            <person name="Sims Y."/>
            <person name="Smith T.P."/>
            <person name="Tracey A."/>
            <person name="Wood J.M.D."/>
            <person name="Zagrodzka Z.B."/>
            <person name="Johannesson K."/>
            <person name="Butlin R.K."/>
            <person name="Leder E.H."/>
        </authorList>
    </citation>
    <scope>NUCLEOTIDE SEQUENCE [LARGE SCALE GENOMIC DNA]</scope>
    <source>
        <strain evidence="3">Snail1</strain>
        <tissue evidence="3">Muscle</tissue>
    </source>
</reference>
<name>A0AAN9GDZ6_9CAEN</name>
<keyword evidence="2" id="KW-0732">Signal</keyword>
<comment type="caution">
    <text evidence="3">The sequence shown here is derived from an EMBL/GenBank/DDBJ whole genome shotgun (WGS) entry which is preliminary data.</text>
</comment>
<feature type="transmembrane region" description="Helical" evidence="1">
    <location>
        <begin position="58"/>
        <end position="80"/>
    </location>
</feature>
<evidence type="ECO:0000313" key="3">
    <source>
        <dbReference type="EMBL" id="KAK7105498.1"/>
    </source>
</evidence>
<keyword evidence="1" id="KW-0472">Membrane</keyword>
<feature type="signal peptide" evidence="2">
    <location>
        <begin position="1"/>
        <end position="27"/>
    </location>
</feature>
<feature type="chain" id="PRO_5043022025" evidence="2">
    <location>
        <begin position="28"/>
        <end position="163"/>
    </location>
</feature>
<sequence>MEFLQYRRFSWWVLLTTVSALNTFCNASKHSLTERNVSTVTNTGQPVEKDESSNTTRVVVPAVSAVVIIILAVVVVIVCVRGCARRTQPGDQNLVPSRSNLSHNDDVMRHQAASGNNYQSTGNVTSWAYDESHRSSAASVKNDYLMLVAAEKDISTDPYILVV</sequence>